<dbReference type="AlphaFoldDB" id="A0A6C2C3P5"/>
<proteinExistence type="predicted"/>
<accession>A0A6C2C3P5</accession>
<reference evidence="1 2" key="1">
    <citation type="submission" date="2019-01" db="EMBL/GenBank/DDBJ databases">
        <title>Weissella sp. nov., a novel lactic acid bacterium isolated from animal feces.</title>
        <authorList>
            <person name="Wang L.-T."/>
        </authorList>
    </citation>
    <scope>NUCLEOTIDE SEQUENCE [LARGE SCALE GENOMIC DNA]</scope>
    <source>
        <strain evidence="1 2">8H-2</strain>
    </source>
</reference>
<name>A0A6C2C3P5_9LACO</name>
<dbReference type="RefSeq" id="WP_148623251.1">
    <property type="nucleotide sequence ID" value="NZ_SDGZ01000022.1"/>
</dbReference>
<protein>
    <submittedName>
        <fullName evidence="1">Uncharacterized protein</fullName>
    </submittedName>
</protein>
<sequence length="79" mass="8720">MFGEIKLKSLEIKKGTAFRLISLLESAIDSQGQTVDAAQISSVGNVPVNVPGDYPMMFYFIDPHSKMRVEGMTVIKITE</sequence>
<dbReference type="Proteomes" id="UP000371977">
    <property type="component" value="Unassembled WGS sequence"/>
</dbReference>
<evidence type="ECO:0000313" key="2">
    <source>
        <dbReference type="Proteomes" id="UP000371977"/>
    </source>
</evidence>
<keyword evidence="2" id="KW-1185">Reference proteome</keyword>
<organism evidence="1 2">
    <name type="scientific">Weissella muntiaci</name>
    <dbReference type="NCBI Taxonomy" id="2508881"/>
    <lineage>
        <taxon>Bacteria</taxon>
        <taxon>Bacillati</taxon>
        <taxon>Bacillota</taxon>
        <taxon>Bacilli</taxon>
        <taxon>Lactobacillales</taxon>
        <taxon>Lactobacillaceae</taxon>
        <taxon>Weissella</taxon>
    </lineage>
</organism>
<dbReference type="EMBL" id="SDGZ01000022">
    <property type="protein sequence ID" value="TYC48352.1"/>
    <property type="molecule type" value="Genomic_DNA"/>
</dbReference>
<evidence type="ECO:0000313" key="1">
    <source>
        <dbReference type="EMBL" id="TYC48352.1"/>
    </source>
</evidence>
<comment type="caution">
    <text evidence="1">The sequence shown here is derived from an EMBL/GenBank/DDBJ whole genome shotgun (WGS) entry which is preliminary data.</text>
</comment>
<gene>
    <name evidence="1" type="ORF">ESZ50_09070</name>
</gene>